<name>A0A1S7QIA5_AGRTU</name>
<dbReference type="RefSeq" id="WP_080866094.1">
    <property type="nucleotide sequence ID" value="NZ_LT009730.1"/>
</dbReference>
<evidence type="ECO:0008006" key="3">
    <source>
        <dbReference type="Google" id="ProtNLM"/>
    </source>
</evidence>
<dbReference type="InterPro" id="IPR038573">
    <property type="entry name" value="BrnT_sf"/>
</dbReference>
<dbReference type="AlphaFoldDB" id="A0A1S7QIA5"/>
<proteinExistence type="predicted"/>
<dbReference type="Proteomes" id="UP000191897">
    <property type="component" value="Unassembled WGS sequence"/>
</dbReference>
<dbReference type="InterPro" id="IPR007460">
    <property type="entry name" value="BrnT_toxin"/>
</dbReference>
<dbReference type="Gene3D" id="3.10.450.530">
    <property type="entry name" value="Ribonuclease toxin, BrnT, of type II toxin-antitoxin system"/>
    <property type="match status" value="1"/>
</dbReference>
<accession>A0A1S7QIA5</accession>
<organism evidence="1 2">
    <name type="scientific">Agrobacterium tumefaciens str. Kerr 14</name>
    <dbReference type="NCBI Taxonomy" id="1183424"/>
    <lineage>
        <taxon>Bacteria</taxon>
        <taxon>Pseudomonadati</taxon>
        <taxon>Pseudomonadota</taxon>
        <taxon>Alphaproteobacteria</taxon>
        <taxon>Hyphomicrobiales</taxon>
        <taxon>Rhizobiaceae</taxon>
        <taxon>Rhizobium/Agrobacterium group</taxon>
        <taxon>Agrobacterium</taxon>
        <taxon>Agrobacterium tumefaciens complex</taxon>
    </lineage>
</organism>
<sequence length="95" mass="11298">MFEWDEEKNRSNIRKHGVGFRTAIRIFENAVLSWVDDRVAYGETRYHTIGQIEGIVFLAVIHTDRAGLIRIISARPANRRERKRYDEEIRKRTEP</sequence>
<evidence type="ECO:0000313" key="1">
    <source>
        <dbReference type="EMBL" id="CUX37391.1"/>
    </source>
</evidence>
<dbReference type="EMBL" id="FBWC01000017">
    <property type="protein sequence ID" value="CUX37391.1"/>
    <property type="molecule type" value="Genomic_DNA"/>
</dbReference>
<evidence type="ECO:0000313" key="2">
    <source>
        <dbReference type="Proteomes" id="UP000191897"/>
    </source>
</evidence>
<gene>
    <name evidence="1" type="ORF">AGR4C_Cc80125</name>
</gene>
<dbReference type="GeneID" id="97364089"/>
<protein>
    <recommendedName>
        <fullName evidence="3">BrnT family toxin</fullName>
    </recommendedName>
</protein>
<dbReference type="Pfam" id="PF04365">
    <property type="entry name" value="BrnT_toxin"/>
    <property type="match status" value="1"/>
</dbReference>
<reference evidence="1 2" key="1">
    <citation type="submission" date="2016-01" db="EMBL/GenBank/DDBJ databases">
        <authorList>
            <person name="Oliw E.H."/>
        </authorList>
    </citation>
    <scope>NUCLEOTIDE SEQUENCE [LARGE SCALE GENOMIC DNA]</scope>
    <source>
        <strain evidence="1 2">Kerr 14</strain>
    </source>
</reference>